<feature type="domain" description="SH3" evidence="17">
    <location>
        <begin position="145"/>
        <end position="203"/>
    </location>
</feature>
<dbReference type="Gene3D" id="1.10.10.1590">
    <property type="entry name" value="NADH-quinone oxidoreductase subunit E"/>
    <property type="match status" value="1"/>
</dbReference>
<dbReference type="InterPro" id="IPR001841">
    <property type="entry name" value="Znf_RING"/>
</dbReference>
<evidence type="ECO:0000256" key="3">
    <source>
        <dbReference type="ARBA" id="ARBA00022443"/>
    </source>
</evidence>
<dbReference type="Pfam" id="PF14604">
    <property type="entry name" value="SH3_9"/>
    <property type="match status" value="1"/>
</dbReference>
<keyword evidence="10" id="KW-0408">Iron</keyword>
<dbReference type="GO" id="GO:0008270">
    <property type="term" value="F:zinc ion binding"/>
    <property type="evidence" value="ECO:0007669"/>
    <property type="project" value="UniProtKB-KW"/>
</dbReference>
<dbReference type="InterPro" id="IPR036028">
    <property type="entry name" value="SH3-like_dom_sf"/>
</dbReference>
<feature type="domain" description="SH3" evidence="17">
    <location>
        <begin position="431"/>
        <end position="492"/>
    </location>
</feature>
<dbReference type="Gene3D" id="3.40.30.10">
    <property type="entry name" value="Glutaredoxin"/>
    <property type="match status" value="1"/>
</dbReference>
<dbReference type="PANTHER" id="PTHR10371:SF3">
    <property type="entry name" value="NADH DEHYDROGENASE [UBIQUINONE] FLAVOPROTEIN 2, MITOCHONDRIAL"/>
    <property type="match status" value="1"/>
</dbReference>
<dbReference type="SUPFAM" id="SSF50044">
    <property type="entry name" value="SH3-domain"/>
    <property type="match status" value="4"/>
</dbReference>
<keyword evidence="5" id="KW-0479">Metal-binding</keyword>
<dbReference type="FunFam" id="1.10.10.1590:FF:000001">
    <property type="entry name" value="NADH-quinone oxidoreductase subunit E"/>
    <property type="match status" value="1"/>
</dbReference>
<dbReference type="PROSITE" id="PS50002">
    <property type="entry name" value="SH3"/>
    <property type="match status" value="3"/>
</dbReference>
<feature type="domain" description="SH3" evidence="17">
    <location>
        <begin position="220"/>
        <end position="289"/>
    </location>
</feature>
<feature type="domain" description="RING-type" evidence="18">
    <location>
        <begin position="12"/>
        <end position="53"/>
    </location>
</feature>
<feature type="region of interest" description="Disordered" evidence="16">
    <location>
        <begin position="900"/>
        <end position="938"/>
    </location>
</feature>
<dbReference type="Pfam" id="PF00018">
    <property type="entry name" value="SH3_1"/>
    <property type="match status" value="1"/>
</dbReference>
<dbReference type="PRINTS" id="PR00452">
    <property type="entry name" value="SH3DOMAIN"/>
</dbReference>
<evidence type="ECO:0000256" key="11">
    <source>
        <dbReference type="ARBA" id="ARBA00023014"/>
    </source>
</evidence>
<evidence type="ECO:0000313" key="20">
    <source>
        <dbReference type="Proteomes" id="UP000678499"/>
    </source>
</evidence>
<keyword evidence="4" id="KW-0001">2Fe-2S</keyword>
<dbReference type="GO" id="GO:0098796">
    <property type="term" value="C:membrane protein complex"/>
    <property type="evidence" value="ECO:0007669"/>
    <property type="project" value="UniProtKB-ARBA"/>
</dbReference>
<protein>
    <submittedName>
        <fullName evidence="19">Uncharacterized protein</fullName>
    </submittedName>
</protein>
<evidence type="ECO:0000256" key="13">
    <source>
        <dbReference type="ARBA" id="ARBA00034078"/>
    </source>
</evidence>
<feature type="region of interest" description="Disordered" evidence="16">
    <location>
        <begin position="677"/>
        <end position="698"/>
    </location>
</feature>
<evidence type="ECO:0000313" key="19">
    <source>
        <dbReference type="EMBL" id="CAD7280443.1"/>
    </source>
</evidence>
<dbReference type="EMBL" id="OA884214">
    <property type="protein sequence ID" value="CAD7280443.1"/>
    <property type="molecule type" value="Genomic_DNA"/>
</dbReference>
<dbReference type="GO" id="GO:0005743">
    <property type="term" value="C:mitochondrial inner membrane"/>
    <property type="evidence" value="ECO:0007669"/>
    <property type="project" value="UniProtKB-ARBA"/>
</dbReference>
<keyword evidence="12" id="KW-0520">NAD</keyword>
<dbReference type="OrthoDB" id="10254187at2759"/>
<evidence type="ECO:0000259" key="17">
    <source>
        <dbReference type="PROSITE" id="PS50002"/>
    </source>
</evidence>
<dbReference type="SMART" id="SM00184">
    <property type="entry name" value="RING"/>
    <property type="match status" value="1"/>
</dbReference>
<dbReference type="NCBIfam" id="NF005722">
    <property type="entry name" value="PRK07539.1-2"/>
    <property type="match status" value="1"/>
</dbReference>
<dbReference type="NCBIfam" id="NF005725">
    <property type="entry name" value="PRK07539.1-5"/>
    <property type="match status" value="1"/>
</dbReference>
<evidence type="ECO:0000256" key="14">
    <source>
        <dbReference type="PROSITE-ProRule" id="PRU00175"/>
    </source>
</evidence>
<evidence type="ECO:0000256" key="8">
    <source>
        <dbReference type="ARBA" id="ARBA00022843"/>
    </source>
</evidence>
<dbReference type="FunFam" id="3.30.40.10:FF:000077">
    <property type="entry name" value="E3 ubiquitin-protein ligase SH3RF1 isoform X1"/>
    <property type="match status" value="1"/>
</dbReference>
<dbReference type="CDD" id="cd03064">
    <property type="entry name" value="TRX_Fd_NuoE"/>
    <property type="match status" value="1"/>
</dbReference>
<organism evidence="19">
    <name type="scientific">Notodromas monacha</name>
    <dbReference type="NCBI Taxonomy" id="399045"/>
    <lineage>
        <taxon>Eukaryota</taxon>
        <taxon>Metazoa</taxon>
        <taxon>Ecdysozoa</taxon>
        <taxon>Arthropoda</taxon>
        <taxon>Crustacea</taxon>
        <taxon>Oligostraca</taxon>
        <taxon>Ostracoda</taxon>
        <taxon>Podocopa</taxon>
        <taxon>Podocopida</taxon>
        <taxon>Cypridocopina</taxon>
        <taxon>Cypridoidea</taxon>
        <taxon>Cyprididae</taxon>
        <taxon>Notodromas</taxon>
    </lineage>
</organism>
<keyword evidence="11" id="KW-0411">Iron-sulfur</keyword>
<dbReference type="Gene3D" id="3.30.40.10">
    <property type="entry name" value="Zinc/RING finger domain, C3HC4 (zinc finger)"/>
    <property type="match status" value="1"/>
</dbReference>
<keyword evidence="6 14" id="KW-0863">Zinc-finger</keyword>
<proteinExistence type="inferred from homology"/>
<dbReference type="FunFam" id="3.40.30.10:FF:000022">
    <property type="entry name" value="NADH dehydrogenase flavoprotein 2, mitochondrial"/>
    <property type="match status" value="1"/>
</dbReference>
<keyword evidence="9" id="KW-1278">Translocase</keyword>
<dbReference type="PROSITE" id="PS00518">
    <property type="entry name" value="ZF_RING_1"/>
    <property type="match status" value="1"/>
</dbReference>
<dbReference type="InterPro" id="IPR028502">
    <property type="entry name" value="SH3RF3_RING-HC_Zfn"/>
</dbReference>
<reference evidence="19" key="1">
    <citation type="submission" date="2020-11" db="EMBL/GenBank/DDBJ databases">
        <authorList>
            <person name="Tran Van P."/>
        </authorList>
    </citation>
    <scope>NUCLEOTIDE SEQUENCE</scope>
</reference>
<dbReference type="GO" id="GO:0003954">
    <property type="term" value="F:NADH dehydrogenase activity"/>
    <property type="evidence" value="ECO:0007669"/>
    <property type="project" value="TreeGrafter"/>
</dbReference>
<dbReference type="InterPro" id="IPR013083">
    <property type="entry name" value="Znf_RING/FYVE/PHD"/>
</dbReference>
<dbReference type="EMBL" id="CAJPEX010002177">
    <property type="protein sequence ID" value="CAG0920595.1"/>
    <property type="molecule type" value="Genomic_DNA"/>
</dbReference>
<evidence type="ECO:0000256" key="1">
    <source>
        <dbReference type="ARBA" id="ARBA00008649"/>
    </source>
</evidence>
<dbReference type="SUPFAM" id="SSF57850">
    <property type="entry name" value="RING/U-box"/>
    <property type="match status" value="1"/>
</dbReference>
<dbReference type="InterPro" id="IPR017907">
    <property type="entry name" value="Znf_RING_CS"/>
</dbReference>
<evidence type="ECO:0000256" key="10">
    <source>
        <dbReference type="ARBA" id="ARBA00023004"/>
    </source>
</evidence>
<evidence type="ECO:0000256" key="15">
    <source>
        <dbReference type="PROSITE-ProRule" id="PRU00192"/>
    </source>
</evidence>
<evidence type="ECO:0000259" key="18">
    <source>
        <dbReference type="PROSITE" id="PS50089"/>
    </source>
</evidence>
<dbReference type="Pfam" id="PF01257">
    <property type="entry name" value="2Fe-2S_thioredx"/>
    <property type="match status" value="1"/>
</dbReference>
<sequence>MDSSMISEFLECSVCLETMDGTSKVLPCQHTFCKKCLEDIVESHKELTCPECRLRVTTRVEDLPPNILIARLIEGLKKVRLSDEKERSVALEVPSEKDASLVKRETSAAVPSPSSGSHSMNVIGIPTREVSKASNETSPRHNLGVQRPCARAVYSYLSPPMGQLSFKVGDIIYLLDRRDEWFYGELNGRKGLFPRRYVKVLIALPPSQPMPGVPLPIVTTSAPLCVALYDFSDESANDGNINTAKDKCLCFKAGEIITVLRRVDANWALGKLNGDVGIFPLPFVQLNQFARALLKHSSAASASINSKPVPSANSSEPPRSLHGVNQSGLNSPPNEPRGDHPTGMNGNSSSHPGQATGFVAAATTNVPRCRTAVSPVAFGSSALTDVLRQLDPLMSPFRNPIGSTAATGGQVAAVGGAAAAAAAAPGQPQVASGMTYEALYSYSPQKPDELELVKGDIYAVTQFCQDNWIKGVHLRTGRSGVFPGNYVQPASNPLVSQTNMEQSGATASPVAVSSRTPSRGSGLLKKLSTKRRGSAAASSTSNLLDERPGLLESGRAEGFEDSFVPYSHGAQGVGLHSRSGSCPSQLINVTSVTPGPSRLSPAPLSVKLPQRIFRSVSTTNGKKNPSSPEDGAVPSRRPKTPPTTITVERYRCIAAYPAASPQELNLAFGDVVHVQRRSKSKNGDSDNSEGWLKGKHAATGNTRNAKIVTTTNAGISTTATARSDSLFVHRDSKENNPNTPFEFTSENMKRAEAIMENYPVGHKRGAVIPLLDLAQRQHGWLPISAMHKVAEILDMPKMRVYEVATFYTMFNRNPMGKYHVQICTCTPCWLRDSDRLVSEVKEKLGIKFGETTKDKLFTLSEVECLGACVNAPMMAVNDDYYEDLKPGDAEEILGELAAGKKPKMGPRTEGRFSCEPAGGLTSLTEEPYGPGFKVRSDL</sequence>
<feature type="compositionally biased region" description="Polar residues" evidence="16">
    <location>
        <begin position="344"/>
        <end position="353"/>
    </location>
</feature>
<keyword evidence="8" id="KW-0832">Ubl conjugation</keyword>
<dbReference type="Gene3D" id="2.30.30.40">
    <property type="entry name" value="SH3 Domains"/>
    <property type="match status" value="4"/>
</dbReference>
<dbReference type="InterPro" id="IPR036249">
    <property type="entry name" value="Thioredoxin-like_sf"/>
</dbReference>
<evidence type="ECO:0000256" key="7">
    <source>
        <dbReference type="ARBA" id="ARBA00022833"/>
    </source>
</evidence>
<dbReference type="Pfam" id="PF13639">
    <property type="entry name" value="zf-RING_2"/>
    <property type="match status" value="1"/>
</dbReference>
<evidence type="ECO:0000256" key="9">
    <source>
        <dbReference type="ARBA" id="ARBA00022967"/>
    </source>
</evidence>
<dbReference type="PROSITE" id="PS50089">
    <property type="entry name" value="ZF_RING_2"/>
    <property type="match status" value="1"/>
</dbReference>
<dbReference type="PROSITE" id="PS01099">
    <property type="entry name" value="COMPLEX1_24K"/>
    <property type="match status" value="1"/>
</dbReference>
<dbReference type="InterPro" id="IPR041921">
    <property type="entry name" value="NuoE_N"/>
</dbReference>
<dbReference type="PRINTS" id="PR00499">
    <property type="entry name" value="P67PHOX"/>
</dbReference>
<dbReference type="Proteomes" id="UP000678499">
    <property type="component" value="Unassembled WGS sequence"/>
</dbReference>
<keyword evidence="3 15" id="KW-0728">SH3 domain</keyword>
<evidence type="ECO:0000256" key="12">
    <source>
        <dbReference type="ARBA" id="ARBA00023027"/>
    </source>
</evidence>
<dbReference type="SUPFAM" id="SSF52833">
    <property type="entry name" value="Thioredoxin-like"/>
    <property type="match status" value="1"/>
</dbReference>
<dbReference type="InterPro" id="IPR001452">
    <property type="entry name" value="SH3_domain"/>
</dbReference>
<dbReference type="GO" id="GO:1902494">
    <property type="term" value="C:catalytic complex"/>
    <property type="evidence" value="ECO:0007669"/>
    <property type="project" value="UniProtKB-ARBA"/>
</dbReference>
<feature type="region of interest" description="Disordered" evidence="16">
    <location>
        <begin position="615"/>
        <end position="644"/>
    </location>
</feature>
<feature type="compositionally biased region" description="Polar residues" evidence="16">
    <location>
        <begin position="497"/>
        <end position="519"/>
    </location>
</feature>
<dbReference type="InterPro" id="IPR002023">
    <property type="entry name" value="NuoE-like"/>
</dbReference>
<dbReference type="GO" id="GO:0051537">
    <property type="term" value="F:2 iron, 2 sulfur cluster binding"/>
    <property type="evidence" value="ECO:0007669"/>
    <property type="project" value="UniProtKB-KW"/>
</dbReference>
<keyword evidence="20" id="KW-1185">Reference proteome</keyword>
<dbReference type="AlphaFoldDB" id="A0A7R9BTT3"/>
<evidence type="ECO:0000256" key="6">
    <source>
        <dbReference type="ARBA" id="ARBA00022771"/>
    </source>
</evidence>
<dbReference type="Pfam" id="PF07653">
    <property type="entry name" value="SH3_2"/>
    <property type="match status" value="1"/>
</dbReference>
<accession>A0A7R9BTT3</accession>
<comment type="cofactor">
    <cofactor evidence="13">
        <name>[2Fe-2S] cluster</name>
        <dbReference type="ChEBI" id="CHEBI:190135"/>
    </cofactor>
</comment>
<gene>
    <name evidence="19" type="ORF">NMOB1V02_LOCUS8103</name>
</gene>
<feature type="compositionally biased region" description="Polar residues" evidence="16">
    <location>
        <begin position="304"/>
        <end position="332"/>
    </location>
</feature>
<evidence type="ECO:0000256" key="16">
    <source>
        <dbReference type="SAM" id="MobiDB-lite"/>
    </source>
</evidence>
<dbReference type="GO" id="GO:0006120">
    <property type="term" value="P:mitochondrial electron transport, NADH to ubiquinone"/>
    <property type="evidence" value="ECO:0007669"/>
    <property type="project" value="UniProtKB-ARBA"/>
</dbReference>
<evidence type="ECO:0000256" key="5">
    <source>
        <dbReference type="ARBA" id="ARBA00022723"/>
    </source>
</evidence>
<evidence type="ECO:0000256" key="4">
    <source>
        <dbReference type="ARBA" id="ARBA00022714"/>
    </source>
</evidence>
<dbReference type="CDD" id="cd16750">
    <property type="entry name" value="RING-HC_SH3RF3"/>
    <property type="match status" value="1"/>
</dbReference>
<dbReference type="SMART" id="SM00326">
    <property type="entry name" value="SH3"/>
    <property type="match status" value="4"/>
</dbReference>
<comment type="similarity">
    <text evidence="2">Belongs to the complex I 24 kDa subunit family.</text>
</comment>
<dbReference type="InterPro" id="IPR042128">
    <property type="entry name" value="NuoE_dom"/>
</dbReference>
<evidence type="ECO:0000256" key="2">
    <source>
        <dbReference type="ARBA" id="ARBA00010643"/>
    </source>
</evidence>
<comment type="similarity">
    <text evidence="1">Belongs to the SH3RF family.</text>
</comment>
<feature type="compositionally biased region" description="Polar residues" evidence="16">
    <location>
        <begin position="615"/>
        <end position="627"/>
    </location>
</feature>
<keyword evidence="7" id="KW-0862">Zinc</keyword>
<feature type="region of interest" description="Disordered" evidence="16">
    <location>
        <begin position="102"/>
        <end position="122"/>
    </location>
</feature>
<name>A0A7R9BTT3_9CRUS</name>
<dbReference type="PANTHER" id="PTHR10371">
    <property type="entry name" value="NADH DEHYDROGENASE UBIQUINONE FLAVOPROTEIN 2, MITOCHONDRIAL"/>
    <property type="match status" value="1"/>
</dbReference>
<dbReference type="GO" id="GO:0008137">
    <property type="term" value="F:NADH dehydrogenase (ubiquinone) activity"/>
    <property type="evidence" value="ECO:0007669"/>
    <property type="project" value="UniProtKB-ARBA"/>
</dbReference>
<feature type="region of interest" description="Disordered" evidence="16">
    <location>
        <begin position="497"/>
        <end position="549"/>
    </location>
</feature>
<feature type="region of interest" description="Disordered" evidence="16">
    <location>
        <begin position="303"/>
        <end position="355"/>
    </location>
</feature>
<dbReference type="NCBIfam" id="TIGR01958">
    <property type="entry name" value="nuoE_fam"/>
    <property type="match status" value="1"/>
</dbReference>